<dbReference type="AlphaFoldDB" id="A0A162DMC4"/>
<dbReference type="Proteomes" id="UP000076715">
    <property type="component" value="Unassembled WGS sequence"/>
</dbReference>
<comment type="caution">
    <text evidence="2">The sequence shown here is derived from an EMBL/GenBank/DDBJ whole genome shotgun (WGS) entry which is preliminary data.</text>
</comment>
<sequence>MKYLIYACIIALFIASCATTKTKDMDTASIDTTSDTLRIANDSLEYEILIIEPGFTQWLVTQPPRGFYGERFLEIRNRQYVIEFNQRVLQPQRFNPNVYMQQINYEQNISYGYEVNYLLFNYFRFFEQRYRQRFIATRGGRF</sequence>
<keyword evidence="1" id="KW-0732">Signal</keyword>
<feature type="chain" id="PRO_5007833351" description="Lipoprotein" evidence="1">
    <location>
        <begin position="19"/>
        <end position="142"/>
    </location>
</feature>
<reference evidence="2 3" key="1">
    <citation type="submission" date="2016-01" db="EMBL/GenBank/DDBJ databases">
        <title>The draft genome sequence of Aquimarina sp. RZW4-3-2.</title>
        <authorList>
            <person name="Wang Y."/>
        </authorList>
    </citation>
    <scope>NUCLEOTIDE SEQUENCE [LARGE SCALE GENOMIC DNA]</scope>
    <source>
        <strain evidence="2 3">RZW4-3-2</strain>
    </source>
</reference>
<dbReference type="RefSeq" id="WP_066310582.1">
    <property type="nucleotide sequence ID" value="NZ_CANLSS010000001.1"/>
</dbReference>
<accession>A0A162DMC4</accession>
<evidence type="ECO:0000256" key="1">
    <source>
        <dbReference type="SAM" id="SignalP"/>
    </source>
</evidence>
<evidence type="ECO:0000313" key="2">
    <source>
        <dbReference type="EMBL" id="KZS42588.1"/>
    </source>
</evidence>
<dbReference type="InterPro" id="IPR046144">
    <property type="entry name" value="DUF6146"/>
</dbReference>
<name>A0A162DMC4_9FLAO</name>
<dbReference type="PROSITE" id="PS51257">
    <property type="entry name" value="PROKAR_LIPOPROTEIN"/>
    <property type="match status" value="1"/>
</dbReference>
<evidence type="ECO:0008006" key="4">
    <source>
        <dbReference type="Google" id="ProtNLM"/>
    </source>
</evidence>
<dbReference type="Pfam" id="PF19643">
    <property type="entry name" value="DUF6146"/>
    <property type="match status" value="1"/>
</dbReference>
<protein>
    <recommendedName>
        <fullName evidence="4">Lipoprotein</fullName>
    </recommendedName>
</protein>
<gene>
    <name evidence="2" type="ORF">AWE51_03850</name>
</gene>
<dbReference type="OrthoDB" id="1119488at2"/>
<dbReference type="STRING" id="1642818.AWE51_03850"/>
<proteinExistence type="predicted"/>
<feature type="signal peptide" evidence="1">
    <location>
        <begin position="1"/>
        <end position="18"/>
    </location>
</feature>
<keyword evidence="3" id="KW-1185">Reference proteome</keyword>
<dbReference type="EMBL" id="LQRT01000002">
    <property type="protein sequence ID" value="KZS42588.1"/>
    <property type="molecule type" value="Genomic_DNA"/>
</dbReference>
<evidence type="ECO:0000313" key="3">
    <source>
        <dbReference type="Proteomes" id="UP000076715"/>
    </source>
</evidence>
<organism evidence="2 3">
    <name type="scientific">Aquimarina aggregata</name>
    <dbReference type="NCBI Taxonomy" id="1642818"/>
    <lineage>
        <taxon>Bacteria</taxon>
        <taxon>Pseudomonadati</taxon>
        <taxon>Bacteroidota</taxon>
        <taxon>Flavobacteriia</taxon>
        <taxon>Flavobacteriales</taxon>
        <taxon>Flavobacteriaceae</taxon>
        <taxon>Aquimarina</taxon>
    </lineage>
</organism>